<feature type="non-terminal residue" evidence="1">
    <location>
        <position position="229"/>
    </location>
</feature>
<gene>
    <name evidence="1" type="ORF">METZ01_LOCUS333686</name>
</gene>
<organism evidence="1">
    <name type="scientific">marine metagenome</name>
    <dbReference type="NCBI Taxonomy" id="408172"/>
    <lineage>
        <taxon>unclassified sequences</taxon>
        <taxon>metagenomes</taxon>
        <taxon>ecological metagenomes</taxon>
    </lineage>
</organism>
<dbReference type="EMBL" id="UINC01112122">
    <property type="protein sequence ID" value="SVC80832.1"/>
    <property type="molecule type" value="Genomic_DNA"/>
</dbReference>
<evidence type="ECO:0000313" key="1">
    <source>
        <dbReference type="EMBL" id="SVC80832.1"/>
    </source>
</evidence>
<proteinExistence type="predicted"/>
<accession>A0A382Q8J1</accession>
<dbReference type="AlphaFoldDB" id="A0A382Q8J1"/>
<name>A0A382Q8J1_9ZZZZ</name>
<protein>
    <submittedName>
        <fullName evidence="1">Uncharacterized protein</fullName>
    </submittedName>
</protein>
<sequence>MLLLSCQSDPITGILINYNELRLKSFRLNQDNSATEQGQNHTGQSPRLYAGILENDDTVSALINIRSDFLHSHQVCSSDSFIDFNLILNTLTKLTSEDTTAFYIAKDFLKVNLIVGSTLLDEEAMLSNDDVELIRSQGVFSSIPDSFIKLSKNKIEINFYDYNNSIYDNICIDQENVGFEISYFPPDESTEKFIEFHSSDVAVSNTRPTLNMEYSIDQPYTYFINRYSI</sequence>
<reference evidence="1" key="1">
    <citation type="submission" date="2018-05" db="EMBL/GenBank/DDBJ databases">
        <authorList>
            <person name="Lanie J.A."/>
            <person name="Ng W.-L."/>
            <person name="Kazmierczak K.M."/>
            <person name="Andrzejewski T.M."/>
            <person name="Davidsen T.M."/>
            <person name="Wayne K.J."/>
            <person name="Tettelin H."/>
            <person name="Glass J.I."/>
            <person name="Rusch D."/>
            <person name="Podicherti R."/>
            <person name="Tsui H.-C.T."/>
            <person name="Winkler M.E."/>
        </authorList>
    </citation>
    <scope>NUCLEOTIDE SEQUENCE</scope>
</reference>